<dbReference type="AlphaFoldDB" id="A0AA92EUE5"/>
<keyword evidence="2" id="KW-1185">Reference proteome</keyword>
<gene>
    <name evidence="1" type="ORF">D3795_07780</name>
</gene>
<name>A0AA92EUE5_9GAMM</name>
<reference evidence="1 2" key="1">
    <citation type="submission" date="2018-09" db="EMBL/GenBank/DDBJ databases">
        <title>Whole genome sequencing of Idiomarina andamanensis W-5T (LMG 29773T= JCM 31645T).</title>
        <authorList>
            <person name="Das S.K."/>
        </authorList>
    </citation>
    <scope>NUCLEOTIDE SEQUENCE [LARGE SCALE GENOMIC DNA]</scope>
    <source>
        <strain evidence="1 2">W-5T</strain>
    </source>
</reference>
<protein>
    <submittedName>
        <fullName evidence="1">Uncharacterized protein</fullName>
    </submittedName>
</protein>
<accession>A0AA92EUE5</accession>
<sequence>MNSVDEIIQSLTPAEQRIFREVLALEKQSLADAELEKNENKYDSIVNTIVACINRGIVNEN</sequence>
<dbReference type="KEGG" id="panm:D3795_07780"/>
<evidence type="ECO:0000313" key="2">
    <source>
        <dbReference type="Proteomes" id="UP000427820"/>
    </source>
</evidence>
<organism evidence="1 2">
    <name type="scientific">Pseudidiomarina andamanensis</name>
    <dbReference type="NCBI Taxonomy" id="1940690"/>
    <lineage>
        <taxon>Bacteria</taxon>
        <taxon>Pseudomonadati</taxon>
        <taxon>Pseudomonadota</taxon>
        <taxon>Gammaproteobacteria</taxon>
        <taxon>Alteromonadales</taxon>
        <taxon>Idiomarinaceae</taxon>
        <taxon>Pseudidiomarina</taxon>
    </lineage>
</organism>
<dbReference type="EMBL" id="CP032551">
    <property type="protein sequence ID" value="QGT96063.1"/>
    <property type="molecule type" value="Genomic_DNA"/>
</dbReference>
<dbReference type="Proteomes" id="UP000427820">
    <property type="component" value="Chromosome"/>
</dbReference>
<dbReference type="RefSeq" id="WP_156267636.1">
    <property type="nucleotide sequence ID" value="NZ_CP032551.1"/>
</dbReference>
<proteinExistence type="predicted"/>
<evidence type="ECO:0000313" key="1">
    <source>
        <dbReference type="EMBL" id="QGT96063.1"/>
    </source>
</evidence>